<evidence type="ECO:0000313" key="1">
    <source>
        <dbReference type="EMBL" id="AFU97920.1"/>
    </source>
</evidence>
<gene>
    <name evidence="1" type="ordered locus">M5M_03555</name>
</gene>
<evidence type="ECO:0000313" key="2">
    <source>
        <dbReference type="Proteomes" id="UP000000466"/>
    </source>
</evidence>
<dbReference type="EMBL" id="CP003746">
    <property type="protein sequence ID" value="AFU97920.1"/>
    <property type="molecule type" value="Genomic_DNA"/>
</dbReference>
<dbReference type="OrthoDB" id="5502479at2"/>
<reference evidence="1 2" key="1">
    <citation type="journal article" date="2013" name="Genome Announc.">
        <title>Complete genome sequence of Simiduia agarivorans SA1(T), a marine bacterium able to degrade a variety of polysaccharides.</title>
        <authorList>
            <person name="Lin S.Y."/>
            <person name="Shieh W.Y."/>
            <person name="Chen J.S."/>
            <person name="Tang S.L."/>
        </authorList>
    </citation>
    <scope>NUCLEOTIDE SEQUENCE [LARGE SCALE GENOMIC DNA]</scope>
    <source>
        <strain evidence="2">DSM 21679 / JCM 13881 / BCRC 17597 / SA1</strain>
    </source>
</reference>
<dbReference type="STRING" id="1117647.M5M_03555"/>
<accession>K4KI82</accession>
<dbReference type="RefSeq" id="WP_015046093.1">
    <property type="nucleotide sequence ID" value="NC_018868.3"/>
</dbReference>
<dbReference type="AlphaFoldDB" id="K4KI82"/>
<proteinExistence type="predicted"/>
<dbReference type="HOGENOM" id="CLU_068472_1_0_6"/>
<name>K4KI82_SIMAS</name>
<protein>
    <recommendedName>
        <fullName evidence="3">DUF3014 domain-containing protein</fullName>
    </recommendedName>
</protein>
<sequence length="264" mass="29145">MNKKALVSIGVGLVLLAGVLFVLLRPAKEATQAVPVPEAVAPEPVVREAPEPVPVQKPVEPAPVPSPALIAPPDALADSDAVWQQVVAEVAPALVQWMVDAEHIRKWVILVDQIADGDVSNKHLPINYPMAPFAITGNKDAAVASAENYARANALINAVTKIKPETMVRYYRLWQPLFEDAYQELGKPGTFDDRVVQAIRQLQSVPPGPVDAQLAMKPVMYKYIDPKFEKAPALHKWMWRLGPDNQSRIKQYLTEVKLALYRQS</sequence>
<evidence type="ECO:0008006" key="3">
    <source>
        <dbReference type="Google" id="ProtNLM"/>
    </source>
</evidence>
<organism evidence="1 2">
    <name type="scientific">Simiduia agarivorans (strain DSM 21679 / JCM 13881 / BCRC 17597 / SA1)</name>
    <dbReference type="NCBI Taxonomy" id="1117647"/>
    <lineage>
        <taxon>Bacteria</taxon>
        <taxon>Pseudomonadati</taxon>
        <taxon>Pseudomonadota</taxon>
        <taxon>Gammaproteobacteria</taxon>
        <taxon>Cellvibrionales</taxon>
        <taxon>Cellvibrionaceae</taxon>
        <taxon>Simiduia</taxon>
    </lineage>
</organism>
<dbReference type="eggNOG" id="COG1711">
    <property type="taxonomic scope" value="Bacteria"/>
</dbReference>
<dbReference type="Proteomes" id="UP000000466">
    <property type="component" value="Chromosome"/>
</dbReference>
<dbReference type="KEGG" id="saga:M5M_03555"/>
<dbReference type="Pfam" id="PF11219">
    <property type="entry name" value="DUF3014"/>
    <property type="match status" value="1"/>
</dbReference>
<dbReference type="InterPro" id="IPR021382">
    <property type="entry name" value="DUF3014"/>
</dbReference>
<keyword evidence="2" id="KW-1185">Reference proteome</keyword>